<dbReference type="OrthoDB" id="1261223at2"/>
<keyword evidence="2" id="KW-1185">Reference proteome</keyword>
<evidence type="ECO:0000313" key="1">
    <source>
        <dbReference type="EMBL" id="REC48839.1"/>
    </source>
</evidence>
<proteinExistence type="predicted"/>
<protein>
    <submittedName>
        <fullName evidence="1">Uncharacterized protein</fullName>
    </submittedName>
</protein>
<dbReference type="AlphaFoldDB" id="A0A3D9B5W5"/>
<name>A0A3D9B5W5_9FLAO</name>
<dbReference type="EMBL" id="QNVV01000003">
    <property type="protein sequence ID" value="REC48839.1"/>
    <property type="molecule type" value="Genomic_DNA"/>
</dbReference>
<sequence>MINKEKAFEIVKQYLQDRKREYVFIVEKDKCFLPQPLMVMLKNGKKNHKSLQIYKIILIFNLVSS</sequence>
<dbReference type="RefSeq" id="WP_115927151.1">
    <property type="nucleotide sequence ID" value="NZ_QNVV01000003.1"/>
</dbReference>
<evidence type="ECO:0000313" key="2">
    <source>
        <dbReference type="Proteomes" id="UP000256257"/>
    </source>
</evidence>
<accession>A0A3D9B5W5</accession>
<reference evidence="1 2" key="1">
    <citation type="submission" date="2018-06" db="EMBL/GenBank/DDBJ databases">
        <title>Novel Chryseobacterium species.</title>
        <authorList>
            <person name="Newman J."/>
            <person name="Hugo C."/>
            <person name="Oosthuizen L."/>
            <person name="Charimba G."/>
        </authorList>
    </citation>
    <scope>NUCLEOTIDE SEQUENCE [LARGE SCALE GENOMIC DNA]</scope>
    <source>
        <strain evidence="1 2">7_F195</strain>
    </source>
</reference>
<organism evidence="1 2">
    <name type="scientific">Chryseobacterium pennipullorum</name>
    <dbReference type="NCBI Taxonomy" id="2258963"/>
    <lineage>
        <taxon>Bacteria</taxon>
        <taxon>Pseudomonadati</taxon>
        <taxon>Bacteroidota</taxon>
        <taxon>Flavobacteriia</taxon>
        <taxon>Flavobacteriales</taxon>
        <taxon>Weeksellaceae</taxon>
        <taxon>Chryseobacterium group</taxon>
        <taxon>Chryseobacterium</taxon>
    </lineage>
</organism>
<gene>
    <name evidence="1" type="ORF">DRF67_04590</name>
</gene>
<dbReference type="Proteomes" id="UP000256257">
    <property type="component" value="Unassembled WGS sequence"/>
</dbReference>
<comment type="caution">
    <text evidence="1">The sequence shown here is derived from an EMBL/GenBank/DDBJ whole genome shotgun (WGS) entry which is preliminary data.</text>
</comment>